<keyword evidence="2" id="KW-1185">Reference proteome</keyword>
<organism evidence="1 2">
    <name type="scientific">Racocetra persica</name>
    <dbReference type="NCBI Taxonomy" id="160502"/>
    <lineage>
        <taxon>Eukaryota</taxon>
        <taxon>Fungi</taxon>
        <taxon>Fungi incertae sedis</taxon>
        <taxon>Mucoromycota</taxon>
        <taxon>Glomeromycotina</taxon>
        <taxon>Glomeromycetes</taxon>
        <taxon>Diversisporales</taxon>
        <taxon>Gigasporaceae</taxon>
        <taxon>Racocetra</taxon>
    </lineage>
</organism>
<feature type="non-terminal residue" evidence="1">
    <location>
        <position position="1"/>
    </location>
</feature>
<reference evidence="1" key="1">
    <citation type="submission" date="2021-06" db="EMBL/GenBank/DDBJ databases">
        <authorList>
            <person name="Kallberg Y."/>
            <person name="Tangrot J."/>
            <person name="Rosling A."/>
        </authorList>
    </citation>
    <scope>NUCLEOTIDE SEQUENCE</scope>
    <source>
        <strain evidence="1">MA461A</strain>
    </source>
</reference>
<dbReference type="EMBL" id="CAJVQC010000479">
    <property type="protein sequence ID" value="CAG8471858.1"/>
    <property type="molecule type" value="Genomic_DNA"/>
</dbReference>
<evidence type="ECO:0000313" key="1">
    <source>
        <dbReference type="EMBL" id="CAG8471858.1"/>
    </source>
</evidence>
<gene>
    <name evidence="1" type="ORF">RPERSI_LOCUS617</name>
</gene>
<name>A0ACA9KGH4_9GLOM</name>
<dbReference type="Proteomes" id="UP000789920">
    <property type="component" value="Unassembled WGS sequence"/>
</dbReference>
<sequence length="44" mass="5068">TKNTSKVKVHEVKSVSNKRLSESHYRQDYDLEDDDCGDLAPVME</sequence>
<accession>A0ACA9KGH4</accession>
<comment type="caution">
    <text evidence="1">The sequence shown here is derived from an EMBL/GenBank/DDBJ whole genome shotgun (WGS) entry which is preliminary data.</text>
</comment>
<proteinExistence type="predicted"/>
<protein>
    <submittedName>
        <fullName evidence="1">6526_t:CDS:1</fullName>
    </submittedName>
</protein>
<evidence type="ECO:0000313" key="2">
    <source>
        <dbReference type="Proteomes" id="UP000789920"/>
    </source>
</evidence>